<name>A0A1T2L0U4_9GAMM</name>
<dbReference type="AlphaFoldDB" id="A0A1T2L0U4"/>
<dbReference type="PANTHER" id="PTHR30441:SF4">
    <property type="entry name" value="PROTEIN ASMA"/>
    <property type="match status" value="1"/>
</dbReference>
<keyword evidence="5" id="KW-1185">Reference proteome</keyword>
<proteinExistence type="predicted"/>
<dbReference type="Proteomes" id="UP000191110">
    <property type="component" value="Unassembled WGS sequence"/>
</dbReference>
<dbReference type="GO" id="GO:0005886">
    <property type="term" value="C:plasma membrane"/>
    <property type="evidence" value="ECO:0007669"/>
    <property type="project" value="TreeGrafter"/>
</dbReference>
<feature type="domain" description="AsmA" evidence="3">
    <location>
        <begin position="462"/>
        <end position="744"/>
    </location>
</feature>
<dbReference type="Pfam" id="PF05170">
    <property type="entry name" value="AsmA"/>
    <property type="match status" value="2"/>
</dbReference>
<evidence type="ECO:0000313" key="4">
    <source>
        <dbReference type="EMBL" id="OOZ38733.1"/>
    </source>
</evidence>
<feature type="domain" description="AsmA" evidence="3">
    <location>
        <begin position="1"/>
        <end position="457"/>
    </location>
</feature>
<reference evidence="4 5" key="1">
    <citation type="submission" date="2016-11" db="EMBL/GenBank/DDBJ databases">
        <title>Mixed transmission modes and dynamic genome evolution in an obligate animal-bacterial symbiosis.</title>
        <authorList>
            <person name="Russell S.L."/>
            <person name="Corbett-Detig R.B."/>
            <person name="Cavanaugh C.M."/>
        </authorList>
    </citation>
    <scope>NUCLEOTIDE SEQUENCE [LARGE SCALE GENOMIC DNA]</scope>
    <source>
        <strain evidence="4">Sveles-Q1</strain>
    </source>
</reference>
<gene>
    <name evidence="4" type="ORF">BOW53_14520</name>
</gene>
<comment type="caution">
    <text evidence="4">The sequence shown here is derived from an EMBL/GenBank/DDBJ whole genome shotgun (WGS) entry which is preliminary data.</text>
</comment>
<dbReference type="PANTHER" id="PTHR30441">
    <property type="entry name" value="DUF748 DOMAIN-CONTAINING PROTEIN"/>
    <property type="match status" value="1"/>
</dbReference>
<protein>
    <recommendedName>
        <fullName evidence="3">AsmA domain-containing protein</fullName>
    </recommendedName>
</protein>
<dbReference type="InterPro" id="IPR052894">
    <property type="entry name" value="AsmA-related"/>
</dbReference>
<dbReference type="InterPro" id="IPR007844">
    <property type="entry name" value="AsmA"/>
</dbReference>
<evidence type="ECO:0000259" key="3">
    <source>
        <dbReference type="Pfam" id="PF05170"/>
    </source>
</evidence>
<dbReference type="GO" id="GO:0090313">
    <property type="term" value="P:regulation of protein targeting to membrane"/>
    <property type="evidence" value="ECO:0007669"/>
    <property type="project" value="TreeGrafter"/>
</dbReference>
<feature type="region of interest" description="Disordered" evidence="2">
    <location>
        <begin position="126"/>
        <end position="149"/>
    </location>
</feature>
<accession>A0A1T2L0U4</accession>
<dbReference type="OrthoDB" id="9766390at2"/>
<evidence type="ECO:0000313" key="5">
    <source>
        <dbReference type="Proteomes" id="UP000191110"/>
    </source>
</evidence>
<feature type="compositionally biased region" description="Basic and acidic residues" evidence="2">
    <location>
        <begin position="137"/>
        <end position="148"/>
    </location>
</feature>
<evidence type="ECO:0000256" key="2">
    <source>
        <dbReference type="SAM" id="MobiDB-lite"/>
    </source>
</evidence>
<dbReference type="EMBL" id="MPRL01000075">
    <property type="protein sequence ID" value="OOZ38733.1"/>
    <property type="molecule type" value="Genomic_DNA"/>
</dbReference>
<keyword evidence="1" id="KW-0175">Coiled coil</keyword>
<organism evidence="4 5">
    <name type="scientific">Solemya pervernicosa gill symbiont</name>
    <dbReference type="NCBI Taxonomy" id="642797"/>
    <lineage>
        <taxon>Bacteria</taxon>
        <taxon>Pseudomonadati</taxon>
        <taxon>Pseudomonadota</taxon>
        <taxon>Gammaproteobacteria</taxon>
        <taxon>sulfur-oxidizing symbionts</taxon>
    </lineage>
</organism>
<evidence type="ECO:0000256" key="1">
    <source>
        <dbReference type="SAM" id="Coils"/>
    </source>
</evidence>
<sequence length="854" mass="91293">MKKLFKLISILLTTLVALVVIAAIAVTVLVDPNDYKSEIAEAVKKQTGRELAIEGDIGLSLFPWLGLELGATQLSNAAGFGSAPFARIESTEVRVKLLPLLKKELEMDTVKLNGLQLTLSRDKNGKSNWDDLAGSPKAEEKTDDKGDAPKLASLAIGGVAISDAHIVWDDQSQQQRIAISKLELESGELRPGTPFDLSMSFDLDSSQPEMKGHIALKGEISIDVEQQRYSIKQFEQTSNLNTPLVPGGKLQSSLKADISIDQAQQLLKIGGLTLALNGVEIEGNLDGKQIMDKPQLSGSLKGEIAEAVQLLAPFKASLPEGFDASAFNQTKFDTDFAVDLGKQTLSLPKLKFTSAALDLDTQINGSQIIDNPALKGSLKASLKKAGPLLTIVAESLPEGFKTAGLDGSDIDTQFAVDLGKQTLKLPKLQLNAAGIALNGSFNGTKIVDAPAINGSLKIAPFSLRKTFDRIGMALPETSDPAVLEKIALQTTIKSGKDSIALSKTTLTLDETTARATLNLNNFAKPAIRFNVDIDTIDADRYLPPKSEEETKKESAPADTSQPLLPIDTLRDLNINGTLKVKQLKAFGLNSRDVTLTLSAKDGLVRMHPASARMYEGSYNGDIKVDVRGKQPKLSINEKLSGVQAEPLLKDMANSDTLSGRADFATQLTTSGNSIDAFKAGLNGKLNFSFTDGAINGLNIAQMIREAKAKLKGQTVPPAADNKTDFSELSGSATVTNGLVRNNDLLAKSPLLRINGKGTADLNSEKIDYQVKTAIVSSLSGQGGDDLKDLKGLTIPIKVSGTFTNPSYGLDLASVLEGKAKEAVKQEVKKVEEKAKKKLKNNLEDSLKKGLKGLF</sequence>
<dbReference type="RefSeq" id="WP_078484810.1">
    <property type="nucleotide sequence ID" value="NZ_MPRL01000075.1"/>
</dbReference>
<feature type="coiled-coil region" evidence="1">
    <location>
        <begin position="820"/>
        <end position="848"/>
    </location>
</feature>